<evidence type="ECO:0000256" key="1">
    <source>
        <dbReference type="SAM" id="Phobius"/>
    </source>
</evidence>
<dbReference type="Proteomes" id="UP000054477">
    <property type="component" value="Unassembled WGS sequence"/>
</dbReference>
<gene>
    <name evidence="2" type="ORF">K443DRAFT_683622</name>
</gene>
<proteinExistence type="predicted"/>
<dbReference type="EMBL" id="KN838786">
    <property type="protein sequence ID" value="KIJ94596.1"/>
    <property type="molecule type" value="Genomic_DNA"/>
</dbReference>
<dbReference type="AlphaFoldDB" id="A0A0C9XA89"/>
<evidence type="ECO:0000313" key="3">
    <source>
        <dbReference type="Proteomes" id="UP000054477"/>
    </source>
</evidence>
<accession>A0A0C9XA89</accession>
<protein>
    <submittedName>
        <fullName evidence="2">Uncharacterized protein</fullName>
    </submittedName>
</protein>
<sequence length="317" mass="36355">MKYSNPFHQIIHDSRETPEITSSLLRLLGTIIVPAIIFLLVVRCVSSHSQPRQPKVQVICPSIESEALQVIIGGEQDSKDWQNKLVRASEEHGIDSKIKVELQGGRPTTESYETIERVWTLVMEHNPETVEIQVNAPYNCSLPQVEFFDRKERHVARFFWAGELKHLPPQLRLPYLPYFRGLGTLHLSNCRISTGDFHAILLACLQLREFTVHSISRLNPVLCSIPPRKRLSPFTHHLDSLTISSSVDVNQLFVRVNFANLHILSIISESKTPITELGIKWSRLGSLYLRCRLRRGVEQSIRSQMHQKYVDIKERGT</sequence>
<keyword evidence="1" id="KW-1133">Transmembrane helix</keyword>
<keyword evidence="1" id="KW-0812">Transmembrane</keyword>
<keyword evidence="3" id="KW-1185">Reference proteome</keyword>
<name>A0A0C9XA89_9AGAR</name>
<organism evidence="2 3">
    <name type="scientific">Laccaria amethystina LaAM-08-1</name>
    <dbReference type="NCBI Taxonomy" id="1095629"/>
    <lineage>
        <taxon>Eukaryota</taxon>
        <taxon>Fungi</taxon>
        <taxon>Dikarya</taxon>
        <taxon>Basidiomycota</taxon>
        <taxon>Agaricomycotina</taxon>
        <taxon>Agaricomycetes</taxon>
        <taxon>Agaricomycetidae</taxon>
        <taxon>Agaricales</taxon>
        <taxon>Agaricineae</taxon>
        <taxon>Hydnangiaceae</taxon>
        <taxon>Laccaria</taxon>
    </lineage>
</organism>
<reference evidence="3" key="2">
    <citation type="submission" date="2015-01" db="EMBL/GenBank/DDBJ databases">
        <title>Evolutionary Origins and Diversification of the Mycorrhizal Mutualists.</title>
        <authorList>
            <consortium name="DOE Joint Genome Institute"/>
            <consortium name="Mycorrhizal Genomics Consortium"/>
            <person name="Kohler A."/>
            <person name="Kuo A."/>
            <person name="Nagy L.G."/>
            <person name="Floudas D."/>
            <person name="Copeland A."/>
            <person name="Barry K.W."/>
            <person name="Cichocki N."/>
            <person name="Veneault-Fourrey C."/>
            <person name="LaButti K."/>
            <person name="Lindquist E.A."/>
            <person name="Lipzen A."/>
            <person name="Lundell T."/>
            <person name="Morin E."/>
            <person name="Murat C."/>
            <person name="Riley R."/>
            <person name="Ohm R."/>
            <person name="Sun H."/>
            <person name="Tunlid A."/>
            <person name="Henrissat B."/>
            <person name="Grigoriev I.V."/>
            <person name="Hibbett D.S."/>
            <person name="Martin F."/>
        </authorList>
    </citation>
    <scope>NUCLEOTIDE SEQUENCE [LARGE SCALE GENOMIC DNA]</scope>
    <source>
        <strain evidence="3">LaAM-08-1</strain>
    </source>
</reference>
<evidence type="ECO:0000313" key="2">
    <source>
        <dbReference type="EMBL" id="KIJ94596.1"/>
    </source>
</evidence>
<reference evidence="2 3" key="1">
    <citation type="submission" date="2014-04" db="EMBL/GenBank/DDBJ databases">
        <authorList>
            <consortium name="DOE Joint Genome Institute"/>
            <person name="Kuo A."/>
            <person name="Kohler A."/>
            <person name="Nagy L.G."/>
            <person name="Floudas D."/>
            <person name="Copeland A."/>
            <person name="Barry K.W."/>
            <person name="Cichocki N."/>
            <person name="Veneault-Fourrey C."/>
            <person name="LaButti K."/>
            <person name="Lindquist E.A."/>
            <person name="Lipzen A."/>
            <person name="Lundell T."/>
            <person name="Morin E."/>
            <person name="Murat C."/>
            <person name="Sun H."/>
            <person name="Tunlid A."/>
            <person name="Henrissat B."/>
            <person name="Grigoriev I.V."/>
            <person name="Hibbett D.S."/>
            <person name="Martin F."/>
            <person name="Nordberg H.P."/>
            <person name="Cantor M.N."/>
            <person name="Hua S.X."/>
        </authorList>
    </citation>
    <scope>NUCLEOTIDE SEQUENCE [LARGE SCALE GENOMIC DNA]</scope>
    <source>
        <strain evidence="2 3">LaAM-08-1</strain>
    </source>
</reference>
<feature type="transmembrane region" description="Helical" evidence="1">
    <location>
        <begin position="24"/>
        <end position="45"/>
    </location>
</feature>
<keyword evidence="1" id="KW-0472">Membrane</keyword>
<dbReference type="HOGENOM" id="CLU_877352_0_0_1"/>